<comment type="catalytic activity">
    <reaction evidence="6">
        <text>(2R)-O-phospho-3-sulfolactate + H2O = (2R)-3-sulfolactate + phosphate</text>
        <dbReference type="Rhea" id="RHEA:23416"/>
        <dbReference type="ChEBI" id="CHEBI:15377"/>
        <dbReference type="ChEBI" id="CHEBI:15597"/>
        <dbReference type="ChEBI" id="CHEBI:43474"/>
        <dbReference type="ChEBI" id="CHEBI:58738"/>
        <dbReference type="EC" id="3.1.3.71"/>
    </reaction>
</comment>
<sequence>MINIVDGRRTRDFSKNTKVLIDIYRSTTTISIALMNGVSYIIPARSIKDAFSLRKRINNSFISGERYGMRIPGFDYGNSPSEIINLDLSGKIMILTSTNGIKVLFKLLKFPGDIFISSYINFSATVRALTDKDVDIIVSNRPDGTSDEDLIFAELLRKALLNDYYDVNDYIDRTRRCSGSRRLKLMGFEDDIENTLKIDIYNKAIVYRDNKIISL</sequence>
<comment type="cofactor">
    <cofactor evidence="1">
        <name>Mg(2+)</name>
        <dbReference type="ChEBI" id="CHEBI:18420"/>
    </cofactor>
</comment>
<evidence type="ECO:0000313" key="8">
    <source>
        <dbReference type="EMBL" id="SMD30677.1"/>
    </source>
</evidence>
<protein>
    <recommendedName>
        <fullName evidence="3">2-phosphosulfolactate phosphatase</fullName>
        <ecNumber evidence="3">3.1.3.71</ecNumber>
    </recommendedName>
</protein>
<gene>
    <name evidence="7" type="ordered locus">PTO0436</name>
    <name evidence="8" type="ORF">SAMN02745355_0571</name>
</gene>
<evidence type="ECO:0000256" key="1">
    <source>
        <dbReference type="ARBA" id="ARBA00001946"/>
    </source>
</evidence>
<dbReference type="AlphaFoldDB" id="Q6L1Y1"/>
<evidence type="ECO:0000256" key="2">
    <source>
        <dbReference type="ARBA" id="ARBA00009997"/>
    </source>
</evidence>
<dbReference type="NCBIfam" id="NF002057">
    <property type="entry name" value="PRK00886.1-6"/>
    <property type="match status" value="1"/>
</dbReference>
<dbReference type="Gene3D" id="3.90.1560.10">
    <property type="entry name" value="ComB-like"/>
    <property type="match status" value="1"/>
</dbReference>
<accession>Q6L1Y1</accession>
<keyword evidence="10" id="KW-1185">Reference proteome</keyword>
<reference evidence="8 10" key="3">
    <citation type="submission" date="2017-04" db="EMBL/GenBank/DDBJ databases">
        <authorList>
            <person name="Varghese N."/>
            <person name="Submissions S."/>
        </authorList>
    </citation>
    <scope>NUCLEOTIDE SEQUENCE [LARGE SCALE GENOMIC DNA]</scope>
    <source>
        <strain evidence="8 10">DSM 9789</strain>
    </source>
</reference>
<dbReference type="GO" id="GO:0050532">
    <property type="term" value="F:2-phosphosulfolactate phosphatase activity"/>
    <property type="evidence" value="ECO:0007669"/>
    <property type="project" value="UniProtKB-EC"/>
</dbReference>
<dbReference type="eggNOG" id="arCOG04871">
    <property type="taxonomic scope" value="Archaea"/>
</dbReference>
<evidence type="ECO:0000313" key="9">
    <source>
        <dbReference type="Proteomes" id="UP000000438"/>
    </source>
</evidence>
<name>Q6L1Y1_PICTO</name>
<evidence type="ECO:0000256" key="4">
    <source>
        <dbReference type="ARBA" id="ARBA00022801"/>
    </source>
</evidence>
<dbReference type="InParanoid" id="Q6L1Y1"/>
<dbReference type="HOGENOM" id="CLU_070028_0_0_2"/>
<evidence type="ECO:0000313" key="7">
    <source>
        <dbReference type="EMBL" id="AAT43021.1"/>
    </source>
</evidence>
<accession>A0A8G2FWA1</accession>
<dbReference type="RefSeq" id="WP_011177237.1">
    <property type="nucleotide sequence ID" value="NC_005877.1"/>
</dbReference>
<keyword evidence="4 7" id="KW-0378">Hydrolase</keyword>
<evidence type="ECO:0000256" key="5">
    <source>
        <dbReference type="ARBA" id="ARBA00022842"/>
    </source>
</evidence>
<evidence type="ECO:0000256" key="3">
    <source>
        <dbReference type="ARBA" id="ARBA00012953"/>
    </source>
</evidence>
<proteinExistence type="inferred from homology"/>
<keyword evidence="5" id="KW-0460">Magnesium</keyword>
<organism evidence="7 9">
    <name type="scientific">Picrophilus torridus (strain ATCC 700027 / DSM 9790 / JCM 10055 / NBRC 100828 / KAW 2/3)</name>
    <dbReference type="NCBI Taxonomy" id="1122961"/>
    <lineage>
        <taxon>Archaea</taxon>
        <taxon>Methanobacteriati</taxon>
        <taxon>Thermoplasmatota</taxon>
        <taxon>Thermoplasmata</taxon>
        <taxon>Thermoplasmatales</taxon>
        <taxon>Picrophilaceae</taxon>
        <taxon>Picrophilus</taxon>
    </lineage>
</organism>
<dbReference type="Proteomes" id="UP000192315">
    <property type="component" value="Unassembled WGS sequence"/>
</dbReference>
<dbReference type="OrthoDB" id="146693at2157"/>
<dbReference type="SUPFAM" id="SSF142823">
    <property type="entry name" value="ComB-like"/>
    <property type="match status" value="1"/>
</dbReference>
<dbReference type="EC" id="3.1.3.71" evidence="3"/>
<dbReference type="GeneID" id="2845369"/>
<dbReference type="GO" id="GO:0000287">
    <property type="term" value="F:magnesium ion binding"/>
    <property type="evidence" value="ECO:0007669"/>
    <property type="project" value="InterPro"/>
</dbReference>
<dbReference type="Proteomes" id="UP000000438">
    <property type="component" value="Chromosome"/>
</dbReference>
<dbReference type="GO" id="GO:0050545">
    <property type="term" value="F:sulfopyruvate decarboxylase activity"/>
    <property type="evidence" value="ECO:0007669"/>
    <property type="project" value="TreeGrafter"/>
</dbReference>
<reference evidence="7 9" key="1">
    <citation type="journal article" date="2004" name="Proc. Natl. Acad. Sci. U.S.A.">
        <title>Genome sequence of Picrophilus torridus and its implications for life around pH 0.</title>
        <authorList>
            <person name="Futterer O."/>
            <person name="Angelov A."/>
            <person name="Liesegang H."/>
            <person name="Gottschalk G."/>
            <person name="Schleper C."/>
            <person name="Schepers B."/>
            <person name="Dock C."/>
            <person name="Antranikian G."/>
            <person name="Liebl W."/>
        </authorList>
    </citation>
    <scope>NUCLEOTIDE SEQUENCE [LARGE SCALE GENOMIC DNA]</scope>
    <source>
        <strain evidence="9">ATCC 700027 / DSM 9790 / JCM 10055 / NBRC 100828</strain>
        <strain evidence="7">DSM 9790</strain>
    </source>
</reference>
<dbReference type="EMBL" id="FWYE01000001">
    <property type="protein sequence ID" value="SMD30677.1"/>
    <property type="molecule type" value="Genomic_DNA"/>
</dbReference>
<evidence type="ECO:0000313" key="10">
    <source>
        <dbReference type="Proteomes" id="UP000192315"/>
    </source>
</evidence>
<dbReference type="EMBL" id="AE017261">
    <property type="protein sequence ID" value="AAT43021.1"/>
    <property type="molecule type" value="Genomic_DNA"/>
</dbReference>
<dbReference type="Pfam" id="PF04029">
    <property type="entry name" value="2-ph_phosp"/>
    <property type="match status" value="1"/>
</dbReference>
<dbReference type="InterPro" id="IPR036702">
    <property type="entry name" value="ComB-like_sf"/>
</dbReference>
<dbReference type="PaxDb" id="263820-PTO0436"/>
<dbReference type="STRING" id="263820.PTO0436"/>
<reference evidence="7" key="2">
    <citation type="submission" date="2004-02" db="EMBL/GenBank/DDBJ databases">
        <authorList>
            <person name="Fuetterer O."/>
            <person name="Angelov A."/>
            <person name="Liesegang H."/>
            <person name="Gottschalk G."/>
            <person name="Schleper C."/>
            <person name="Schepers B."/>
            <person name="Dock C."/>
            <person name="Antranikian G."/>
            <person name="Liebl W."/>
        </authorList>
    </citation>
    <scope>NUCLEOTIDE SEQUENCE</scope>
    <source>
        <strain evidence="7">DSM 9790</strain>
    </source>
</reference>
<dbReference type="PANTHER" id="PTHR37311:SF1">
    <property type="entry name" value="2-PHOSPHOSULFOLACTATE PHOSPHATASE-RELATED"/>
    <property type="match status" value="1"/>
</dbReference>
<dbReference type="KEGG" id="pto:PTO0436"/>
<comment type="similarity">
    <text evidence="2">Belongs to the ComB family.</text>
</comment>
<dbReference type="PANTHER" id="PTHR37311">
    <property type="entry name" value="2-PHOSPHOSULFOLACTATE PHOSPHATASE-RELATED"/>
    <property type="match status" value="1"/>
</dbReference>
<evidence type="ECO:0000256" key="6">
    <source>
        <dbReference type="ARBA" id="ARBA00033711"/>
    </source>
</evidence>
<dbReference type="InterPro" id="IPR005238">
    <property type="entry name" value="ComB-like"/>
</dbReference>